<evidence type="ECO:0000313" key="4">
    <source>
        <dbReference type="Proteomes" id="UP000050833"/>
    </source>
</evidence>
<dbReference type="GO" id="GO:0006355">
    <property type="term" value="P:regulation of DNA-templated transcription"/>
    <property type="evidence" value="ECO:0007669"/>
    <property type="project" value="InterPro"/>
</dbReference>
<organism evidence="3 4">
    <name type="scientific">Butyribacter intestini</name>
    <dbReference type="NCBI Taxonomy" id="1703332"/>
    <lineage>
        <taxon>Bacteria</taxon>
        <taxon>Bacillati</taxon>
        <taxon>Bacillota</taxon>
        <taxon>Clostridia</taxon>
        <taxon>Lachnospirales</taxon>
        <taxon>Lachnospiraceae</taxon>
        <taxon>Butyribacter</taxon>
    </lineage>
</organism>
<dbReference type="SMART" id="SM00862">
    <property type="entry name" value="Trans_reg_C"/>
    <property type="match status" value="1"/>
</dbReference>
<proteinExistence type="predicted"/>
<evidence type="ECO:0000256" key="1">
    <source>
        <dbReference type="ARBA" id="ARBA00023125"/>
    </source>
</evidence>
<keyword evidence="1" id="KW-0238">DNA-binding</keyword>
<dbReference type="InterPro" id="IPR001867">
    <property type="entry name" value="OmpR/PhoB-type_DNA-bd"/>
</dbReference>
<dbReference type="RefSeq" id="WP_055943891.1">
    <property type="nucleotide sequence ID" value="NZ_JAQDCV010000002.1"/>
</dbReference>
<dbReference type="InterPro" id="IPR036388">
    <property type="entry name" value="WH-like_DNA-bd_sf"/>
</dbReference>
<accession>A0AAW3JRA5</accession>
<dbReference type="EMBL" id="LLKB01000005">
    <property type="protein sequence ID" value="KQC84786.1"/>
    <property type="molecule type" value="Genomic_DNA"/>
</dbReference>
<sequence length="222" mass="25873">MGGYIVLCDHNSKWAEKFTDEAINRNIQTVVVESIAEIEDKLTEDGSSIMLVCSLIELREYLKNNTVDEKIFFEKVSVFVISDSNDDNEEIYYIRQGCVDFQWRKRNIFIIVERIRALLNKIEKAGEMIIDTKELMIIYDKEKINLKKREADIISILYNRDEIVSTEEICLEMWGVYDEKTKSNLYNAIYELRRKLAGKGGCIQNIYGKGFILSKDGIRIII</sequence>
<evidence type="ECO:0000313" key="3">
    <source>
        <dbReference type="EMBL" id="KQC84786.1"/>
    </source>
</evidence>
<comment type="caution">
    <text evidence="3">The sequence shown here is derived from an EMBL/GenBank/DDBJ whole genome shotgun (WGS) entry which is preliminary data.</text>
</comment>
<reference evidence="3 4" key="1">
    <citation type="submission" date="2015-10" db="EMBL/GenBank/DDBJ databases">
        <title>Butyribacter intestini gen. nov., sp. nov., a butyric acid-producing bacterium of the family Lachnospiraceae isolated from the human faeces.</title>
        <authorList>
            <person name="Zou Y."/>
            <person name="Xue W."/>
            <person name="Luo G."/>
            <person name="Lv M."/>
        </authorList>
    </citation>
    <scope>NUCLEOTIDE SEQUENCE [LARGE SCALE GENOMIC DNA]</scope>
    <source>
        <strain evidence="3 4">TF01-11</strain>
    </source>
</reference>
<dbReference type="Pfam" id="PF00486">
    <property type="entry name" value="Trans_reg_C"/>
    <property type="match status" value="1"/>
</dbReference>
<keyword evidence="4" id="KW-1185">Reference proteome</keyword>
<dbReference type="GO" id="GO:0003677">
    <property type="term" value="F:DNA binding"/>
    <property type="evidence" value="ECO:0007669"/>
    <property type="project" value="UniProtKB-KW"/>
</dbReference>
<dbReference type="InterPro" id="IPR016032">
    <property type="entry name" value="Sig_transdc_resp-reg_C-effctor"/>
</dbReference>
<dbReference type="Gene3D" id="1.10.10.10">
    <property type="entry name" value="Winged helix-like DNA-binding domain superfamily/Winged helix DNA-binding domain"/>
    <property type="match status" value="1"/>
</dbReference>
<name>A0AAW3JRA5_9FIRM</name>
<dbReference type="GO" id="GO:0000160">
    <property type="term" value="P:phosphorelay signal transduction system"/>
    <property type="evidence" value="ECO:0007669"/>
    <property type="project" value="InterPro"/>
</dbReference>
<gene>
    <name evidence="3" type="ORF">APZ18_08640</name>
</gene>
<dbReference type="SUPFAM" id="SSF46894">
    <property type="entry name" value="C-terminal effector domain of the bipartite response regulators"/>
    <property type="match status" value="1"/>
</dbReference>
<dbReference type="Proteomes" id="UP000050833">
    <property type="component" value="Unassembled WGS sequence"/>
</dbReference>
<protein>
    <recommendedName>
        <fullName evidence="2">OmpR/PhoB-type domain-containing protein</fullName>
    </recommendedName>
</protein>
<dbReference type="CDD" id="cd00383">
    <property type="entry name" value="trans_reg_C"/>
    <property type="match status" value="1"/>
</dbReference>
<dbReference type="AlphaFoldDB" id="A0AAW3JRA5"/>
<evidence type="ECO:0000259" key="2">
    <source>
        <dbReference type="SMART" id="SM00862"/>
    </source>
</evidence>
<feature type="domain" description="OmpR/PhoB-type" evidence="2">
    <location>
        <begin position="141"/>
        <end position="213"/>
    </location>
</feature>